<evidence type="ECO:0008006" key="5">
    <source>
        <dbReference type="Google" id="ProtNLM"/>
    </source>
</evidence>
<comment type="caution">
    <text evidence="3">The sequence shown here is derived from an EMBL/GenBank/DDBJ whole genome shotgun (WGS) entry which is preliminary data.</text>
</comment>
<keyword evidence="2" id="KW-0812">Transmembrane</keyword>
<feature type="transmembrane region" description="Helical" evidence="2">
    <location>
        <begin position="107"/>
        <end position="128"/>
    </location>
</feature>
<dbReference type="Proteomes" id="UP001582793">
    <property type="component" value="Unassembled WGS sequence"/>
</dbReference>
<evidence type="ECO:0000313" key="4">
    <source>
        <dbReference type="Proteomes" id="UP001582793"/>
    </source>
</evidence>
<keyword evidence="4" id="KW-1185">Reference proteome</keyword>
<organism evidence="3 4">
    <name type="scientific">Polymorphospora lycopeni</name>
    <dbReference type="NCBI Taxonomy" id="3140240"/>
    <lineage>
        <taxon>Bacteria</taxon>
        <taxon>Bacillati</taxon>
        <taxon>Actinomycetota</taxon>
        <taxon>Actinomycetes</taxon>
        <taxon>Micromonosporales</taxon>
        <taxon>Micromonosporaceae</taxon>
        <taxon>Polymorphospora</taxon>
    </lineage>
</organism>
<feature type="transmembrane region" description="Helical" evidence="2">
    <location>
        <begin position="422"/>
        <end position="442"/>
    </location>
</feature>
<dbReference type="RefSeq" id="WP_375734242.1">
    <property type="nucleotide sequence ID" value="NZ_JBCGDC010000028.1"/>
</dbReference>
<gene>
    <name evidence="3" type="ORF">AAFH96_12535</name>
</gene>
<feature type="transmembrane region" description="Helical" evidence="2">
    <location>
        <begin position="285"/>
        <end position="304"/>
    </location>
</feature>
<feature type="transmembrane region" description="Helical" evidence="2">
    <location>
        <begin position="356"/>
        <end position="373"/>
    </location>
</feature>
<protein>
    <recommendedName>
        <fullName evidence="5">Glycosyl transferase</fullName>
    </recommendedName>
</protein>
<sequence>MAVTSTTATDAGQDSTDPENGTGERRSSPAGRTMIRGYLPDLAICLVFLVVAGWVTHGMWPDPGNRVLALNPADQTLYEWFLANDARLLFGDVGLRTDRLNAPDGVNLMANTTVILLGVVFAPVTLLFGVPVTFAVLAGLCLAATAIAWYLLFTRTAKVHRFAAALGAGLCGFAPAMVSHTNSHLHMTAQFMVPVIVWLVVRLVRAADPAGPTDPGSAADPGSVTGPDRRRIVTSGLGLGAAVAAQVFIGEEVVFLTALALVVITLAYAATNWRHVRRILPGATAGMALAVGSASLVLAYPLWFQFTGPGSVPNGLFSPHYFSADLASWAAISPLSYAGSEVSARLTTGPAEYNTFLGWPLIVVAVGCAAWLIRRPLVVACAVAAVVMAGLSLGPELVINGVRTEIPGPYALLLGVPVVDGALPMRFAVAAVPLIATIVAFAVDRALRAPGRPVRLLVPGAVAVALVTVFPAPLPTVDRPALPQFITGGHWRDCVEPGGVLVPVPLPTPQEPWPQRWAAAADAEFALPEGFFIGPYAADGRASMGTYKQATSALLAEVARTGAVPAIDDEDRQRASADIDFWGASCVALADGTPHVDSLRSTLEQLFGPPTRSADAWTWKVR</sequence>
<feature type="compositionally biased region" description="Polar residues" evidence="1">
    <location>
        <begin position="1"/>
        <end position="19"/>
    </location>
</feature>
<feature type="transmembrane region" description="Helical" evidence="2">
    <location>
        <begin position="380"/>
        <end position="402"/>
    </location>
</feature>
<feature type="region of interest" description="Disordered" evidence="1">
    <location>
        <begin position="1"/>
        <end position="30"/>
    </location>
</feature>
<reference evidence="3 4" key="1">
    <citation type="submission" date="2024-04" db="EMBL/GenBank/DDBJ databases">
        <title>Polymorphospora sp. isolated from Baiyangdian Lake in Xiong'an New Area.</title>
        <authorList>
            <person name="Zhang X."/>
            <person name="Liu J."/>
        </authorList>
    </citation>
    <scope>NUCLEOTIDE SEQUENCE [LARGE SCALE GENOMIC DNA]</scope>
    <source>
        <strain evidence="3 4">2-325</strain>
    </source>
</reference>
<feature type="transmembrane region" description="Helical" evidence="2">
    <location>
        <begin position="184"/>
        <end position="201"/>
    </location>
</feature>
<evidence type="ECO:0000256" key="1">
    <source>
        <dbReference type="SAM" id="MobiDB-lite"/>
    </source>
</evidence>
<evidence type="ECO:0000256" key="2">
    <source>
        <dbReference type="SAM" id="Phobius"/>
    </source>
</evidence>
<dbReference type="EMBL" id="JBCGDC010000028">
    <property type="protein sequence ID" value="MFB6393924.1"/>
    <property type="molecule type" value="Genomic_DNA"/>
</dbReference>
<proteinExistence type="predicted"/>
<feature type="transmembrane region" description="Helical" evidence="2">
    <location>
        <begin position="255"/>
        <end position="273"/>
    </location>
</feature>
<evidence type="ECO:0000313" key="3">
    <source>
        <dbReference type="EMBL" id="MFB6393924.1"/>
    </source>
</evidence>
<feature type="transmembrane region" description="Helical" evidence="2">
    <location>
        <begin position="159"/>
        <end position="178"/>
    </location>
</feature>
<keyword evidence="2" id="KW-1133">Transmembrane helix</keyword>
<accession>A0ABV5CPJ5</accession>
<feature type="transmembrane region" description="Helical" evidence="2">
    <location>
        <begin position="38"/>
        <end position="57"/>
    </location>
</feature>
<feature type="transmembrane region" description="Helical" evidence="2">
    <location>
        <begin position="454"/>
        <end position="474"/>
    </location>
</feature>
<keyword evidence="2" id="KW-0472">Membrane</keyword>
<name>A0ABV5CPJ5_9ACTN</name>
<feature type="transmembrane region" description="Helical" evidence="2">
    <location>
        <begin position="134"/>
        <end position="152"/>
    </location>
</feature>
<feature type="transmembrane region" description="Helical" evidence="2">
    <location>
        <begin position="232"/>
        <end position="249"/>
    </location>
</feature>